<keyword evidence="1" id="KW-0238">DNA-binding</keyword>
<organism evidence="1 2">
    <name type="scientific">Mediterraneibacter gnavus</name>
    <name type="common">Ruminococcus gnavus</name>
    <dbReference type="NCBI Taxonomy" id="33038"/>
    <lineage>
        <taxon>Bacteria</taxon>
        <taxon>Bacillati</taxon>
        <taxon>Bacillota</taxon>
        <taxon>Clostridia</taxon>
        <taxon>Lachnospirales</taxon>
        <taxon>Lachnospiraceae</taxon>
        <taxon>Mediterraneibacter</taxon>
    </lineage>
</organism>
<evidence type="ECO:0000313" key="1">
    <source>
        <dbReference type="EMBL" id="MCB5620932.1"/>
    </source>
</evidence>
<accession>A0AAJ1EWE8</accession>
<reference evidence="1" key="1">
    <citation type="submission" date="2021-10" db="EMBL/GenBank/DDBJ databases">
        <title>Collection of gut derived symbiotic bacterial strains cultured from healthy donors.</title>
        <authorList>
            <person name="Lin H."/>
            <person name="Littmann E."/>
            <person name="Claire K."/>
            <person name="Pamer E."/>
        </authorList>
    </citation>
    <scope>NUCLEOTIDE SEQUENCE</scope>
    <source>
        <strain evidence="1">MSK.23.18</strain>
    </source>
</reference>
<proteinExistence type="predicted"/>
<dbReference type="RefSeq" id="WP_118688393.1">
    <property type="nucleotide sequence ID" value="NZ_JAAIQY010000045.1"/>
</dbReference>
<dbReference type="EMBL" id="JAJBOM010000042">
    <property type="protein sequence ID" value="MCB5620932.1"/>
    <property type="molecule type" value="Genomic_DNA"/>
</dbReference>
<comment type="caution">
    <text evidence="1">The sequence shown here is derived from an EMBL/GenBank/DDBJ whole genome shotgun (WGS) entry which is preliminary data.</text>
</comment>
<gene>
    <name evidence="1" type="ORF">LIQ08_17565</name>
</gene>
<dbReference type="AlphaFoldDB" id="A0AAJ1EWE8"/>
<protein>
    <submittedName>
        <fullName evidence="1">AbrB/MazE/SpoVT family DNA-binding domain-containing protein</fullName>
    </submittedName>
</protein>
<evidence type="ECO:0000313" key="2">
    <source>
        <dbReference type="Proteomes" id="UP001297370"/>
    </source>
</evidence>
<sequence>MDKKLVFLDSVLLQQDMRIRLPKSVLVNIDGKAGETRLDVYFDAITKEIILRNSDNQNNKESKIKKQG</sequence>
<dbReference type="Proteomes" id="UP001297370">
    <property type="component" value="Unassembled WGS sequence"/>
</dbReference>
<dbReference type="GO" id="GO:0003677">
    <property type="term" value="F:DNA binding"/>
    <property type="evidence" value="ECO:0007669"/>
    <property type="project" value="UniProtKB-KW"/>
</dbReference>
<name>A0AAJ1EWE8_MEDGN</name>